<evidence type="ECO:0000313" key="2">
    <source>
        <dbReference type="EMBL" id="CAL1141639.1"/>
    </source>
</evidence>
<dbReference type="Proteomes" id="UP001152797">
    <property type="component" value="Unassembled WGS sequence"/>
</dbReference>
<evidence type="ECO:0000313" key="4">
    <source>
        <dbReference type="Proteomes" id="UP001152797"/>
    </source>
</evidence>
<proteinExistence type="predicted"/>
<accession>A0A9P1FST9</accession>
<keyword evidence="4" id="KW-1185">Reference proteome</keyword>
<reference evidence="1" key="1">
    <citation type="submission" date="2022-10" db="EMBL/GenBank/DDBJ databases">
        <authorList>
            <person name="Chen Y."/>
            <person name="Dougan E. K."/>
            <person name="Chan C."/>
            <person name="Rhodes N."/>
            <person name="Thang M."/>
        </authorList>
    </citation>
    <scope>NUCLEOTIDE SEQUENCE</scope>
</reference>
<evidence type="ECO:0000313" key="1">
    <source>
        <dbReference type="EMBL" id="CAI3988264.1"/>
    </source>
</evidence>
<dbReference type="EMBL" id="CAMXCT010001247">
    <property type="protein sequence ID" value="CAI3988264.1"/>
    <property type="molecule type" value="Genomic_DNA"/>
</dbReference>
<dbReference type="EMBL" id="CAMXCT030001247">
    <property type="protein sequence ID" value="CAL4775576.1"/>
    <property type="molecule type" value="Genomic_DNA"/>
</dbReference>
<reference evidence="2" key="2">
    <citation type="submission" date="2024-04" db="EMBL/GenBank/DDBJ databases">
        <authorList>
            <person name="Chen Y."/>
            <person name="Shah S."/>
            <person name="Dougan E. K."/>
            <person name="Thang M."/>
            <person name="Chan C."/>
        </authorList>
    </citation>
    <scope>NUCLEOTIDE SEQUENCE [LARGE SCALE GENOMIC DNA]</scope>
</reference>
<name>A0A9P1FST9_9DINO</name>
<evidence type="ECO:0000313" key="3">
    <source>
        <dbReference type="EMBL" id="CAL4775576.1"/>
    </source>
</evidence>
<gene>
    <name evidence="1" type="ORF">C1SCF055_LOCUS15463</name>
</gene>
<protein>
    <submittedName>
        <fullName evidence="3">Non-reducing end alpha-L-arabinofuranosidase</fullName>
    </submittedName>
</protein>
<sequence length="110" mass="11909">MMSPGIEDVNNELYGGLYSQMIYGESFEEPADESGVSGAHFWEHLPDGQQGVWSRDLLRPTWSRVGCGGSYNVSSESLHGKPGSCFFGARDLLADGNAGNGISWIYICQG</sequence>
<comment type="caution">
    <text evidence="1">The sequence shown here is derived from an EMBL/GenBank/DDBJ whole genome shotgun (WGS) entry which is preliminary data.</text>
</comment>
<dbReference type="AlphaFoldDB" id="A0A9P1FST9"/>
<organism evidence="1">
    <name type="scientific">Cladocopium goreaui</name>
    <dbReference type="NCBI Taxonomy" id="2562237"/>
    <lineage>
        <taxon>Eukaryota</taxon>
        <taxon>Sar</taxon>
        <taxon>Alveolata</taxon>
        <taxon>Dinophyceae</taxon>
        <taxon>Suessiales</taxon>
        <taxon>Symbiodiniaceae</taxon>
        <taxon>Cladocopium</taxon>
    </lineage>
</organism>
<dbReference type="EMBL" id="CAMXCT020001247">
    <property type="protein sequence ID" value="CAL1141639.1"/>
    <property type="molecule type" value="Genomic_DNA"/>
</dbReference>